<accession>A0A401GCP3</accession>
<organism evidence="1 2">
    <name type="scientific">Sparassis crispa</name>
    <dbReference type="NCBI Taxonomy" id="139825"/>
    <lineage>
        <taxon>Eukaryota</taxon>
        <taxon>Fungi</taxon>
        <taxon>Dikarya</taxon>
        <taxon>Basidiomycota</taxon>
        <taxon>Agaricomycotina</taxon>
        <taxon>Agaricomycetes</taxon>
        <taxon>Polyporales</taxon>
        <taxon>Sparassidaceae</taxon>
        <taxon>Sparassis</taxon>
    </lineage>
</organism>
<dbReference type="EMBL" id="BFAD01000002">
    <property type="protein sequence ID" value="GBE79930.1"/>
    <property type="molecule type" value="Genomic_DNA"/>
</dbReference>
<dbReference type="OrthoDB" id="3251949at2759"/>
<reference evidence="1 2" key="1">
    <citation type="journal article" date="2018" name="Sci. Rep.">
        <title>Genome sequence of the cauliflower mushroom Sparassis crispa (Hanabiratake) and its association with beneficial usage.</title>
        <authorList>
            <person name="Kiyama R."/>
            <person name="Furutani Y."/>
            <person name="Kawaguchi K."/>
            <person name="Nakanishi T."/>
        </authorList>
    </citation>
    <scope>NUCLEOTIDE SEQUENCE [LARGE SCALE GENOMIC DNA]</scope>
</reference>
<dbReference type="RefSeq" id="XP_027610843.1">
    <property type="nucleotide sequence ID" value="XM_027755042.1"/>
</dbReference>
<keyword evidence="2" id="KW-1185">Reference proteome</keyword>
<protein>
    <submittedName>
        <fullName evidence="1">Uncharacterized protein</fullName>
    </submittedName>
</protein>
<evidence type="ECO:0000313" key="2">
    <source>
        <dbReference type="Proteomes" id="UP000287166"/>
    </source>
</evidence>
<dbReference type="AlphaFoldDB" id="A0A401GCP3"/>
<dbReference type="GeneID" id="38776847"/>
<dbReference type="InParanoid" id="A0A401GCP3"/>
<gene>
    <name evidence="1" type="ORF">SCP_0211320</name>
</gene>
<name>A0A401GCP3_9APHY</name>
<dbReference type="Proteomes" id="UP000287166">
    <property type="component" value="Unassembled WGS sequence"/>
</dbReference>
<evidence type="ECO:0000313" key="1">
    <source>
        <dbReference type="EMBL" id="GBE79930.1"/>
    </source>
</evidence>
<proteinExistence type="predicted"/>
<sequence>MPRSHASCHLSVVREFTLRPCVRQGVKFWLRSSEDSILLRFYVGTLVFSSILQTALETYKVWLDVIIRKHWVYGLLRIDRPSD</sequence>
<comment type="caution">
    <text evidence="1">The sequence shown here is derived from an EMBL/GenBank/DDBJ whole genome shotgun (WGS) entry which is preliminary data.</text>
</comment>